<reference evidence="1" key="1">
    <citation type="submission" date="2024-06" db="EMBL/GenBank/DDBJ databases">
        <title>Complete Genome Sequence of mouse commensal type strain Neisseria musculi.</title>
        <authorList>
            <person name="Thapa E."/>
            <person name="Aluvathingal J."/>
            <person name="Nadendla S."/>
            <person name="Mehta A."/>
            <person name="Tettelin H."/>
            <person name="Weyand N.J."/>
        </authorList>
    </citation>
    <scope>NUCLEOTIDE SEQUENCE</scope>
    <source>
        <strain evidence="1">NW831</strain>
    </source>
</reference>
<accession>A0A7H1MC40</accession>
<dbReference type="RefSeq" id="WP_246407842.1">
    <property type="nucleotide sequence ID" value="NZ_CP060414.2"/>
</dbReference>
<evidence type="ECO:0000313" key="1">
    <source>
        <dbReference type="EMBL" id="QNT59205.1"/>
    </source>
</evidence>
<protein>
    <recommendedName>
        <fullName evidence="3">Phage antitermination Q family protein</fullName>
    </recommendedName>
</protein>
<name>A0A7H1MC40_9NEIS</name>
<sequence>MKLDDLLLWWAEWSAKREDGGLGFGVSRVNFWMSGGVVVGNTGGTANLPYGVDVDSIASVMDRAICKLSTRRREILMVEYREIGTQAAKAAGLKRPVSLDTYKRILRNARWNLEADADVKRLLKTC</sequence>
<dbReference type="Proteomes" id="UP000516412">
    <property type="component" value="Chromosome"/>
</dbReference>
<gene>
    <name evidence="1" type="ORF">H7A79_1637</name>
</gene>
<evidence type="ECO:0000313" key="2">
    <source>
        <dbReference type="Proteomes" id="UP000516412"/>
    </source>
</evidence>
<dbReference type="AlphaFoldDB" id="A0A7H1MC40"/>
<dbReference type="KEGG" id="nmus:H7A79_1637"/>
<organism evidence="1 2">
    <name type="scientific">Neisseria musculi</name>
    <dbReference type="NCBI Taxonomy" id="1815583"/>
    <lineage>
        <taxon>Bacteria</taxon>
        <taxon>Pseudomonadati</taxon>
        <taxon>Pseudomonadota</taxon>
        <taxon>Betaproteobacteria</taxon>
        <taxon>Neisseriales</taxon>
        <taxon>Neisseriaceae</taxon>
        <taxon>Neisseria</taxon>
    </lineage>
</organism>
<dbReference type="EMBL" id="CP060414">
    <property type="protein sequence ID" value="QNT59205.1"/>
    <property type="molecule type" value="Genomic_DNA"/>
</dbReference>
<evidence type="ECO:0008006" key="3">
    <source>
        <dbReference type="Google" id="ProtNLM"/>
    </source>
</evidence>
<keyword evidence="2" id="KW-1185">Reference proteome</keyword>
<proteinExistence type="predicted"/>